<keyword evidence="3" id="KW-1185">Reference proteome</keyword>
<reference evidence="4" key="1">
    <citation type="submission" date="2025-08" db="UniProtKB">
        <authorList>
            <consortium name="RefSeq"/>
        </authorList>
    </citation>
    <scope>IDENTIFICATION</scope>
    <source>
        <tissue evidence="4">Leaf</tissue>
    </source>
</reference>
<dbReference type="GeneID" id="115726777"/>
<evidence type="ECO:0000313" key="4">
    <source>
        <dbReference type="RefSeq" id="XP_048137911.1"/>
    </source>
</evidence>
<dbReference type="RefSeq" id="XP_048137911.1">
    <property type="nucleotide sequence ID" value="XM_048281954.1"/>
</dbReference>
<sequence>MWDACDFFPAKEIELLCLLSLIKIDKDGNLLMHDQLRDLGREIVRQKKANGASKHSRLWNYMEAEDVLDNSKGTRKIEALCLYNSDRGRSYTAEQFKELANLRFIQMDGVNFTGDFQNLLPQLRWLQWPYCPSDFAAANFHPKKLVVLNLSYSHISENWGGWGPLKDGSGGKVQKHIGKGERSFCWIMALLNHRIRRVL</sequence>
<dbReference type="Pfam" id="PF23282">
    <property type="entry name" value="WHD_ROQ1"/>
    <property type="match status" value="1"/>
</dbReference>
<name>A0ABM3HMW8_9MYRT</name>
<dbReference type="PANTHER" id="PTHR11017:SF570">
    <property type="entry name" value="DISEASE RESISTANCE PROTEIN (TIR-NBS CLASS)-RELATED"/>
    <property type="match status" value="1"/>
</dbReference>
<protein>
    <submittedName>
        <fullName evidence="4">Disease resistance protein L6-like</fullName>
    </submittedName>
</protein>
<accession>A0ABM3HMW8</accession>
<gene>
    <name evidence="4" type="primary">LOC115726777</name>
</gene>
<dbReference type="Gene3D" id="3.80.10.10">
    <property type="entry name" value="Ribonuclease Inhibitor"/>
    <property type="match status" value="1"/>
</dbReference>
<dbReference type="InterPro" id="IPR044974">
    <property type="entry name" value="Disease_R_plants"/>
</dbReference>
<evidence type="ECO:0000313" key="3">
    <source>
        <dbReference type="Proteomes" id="UP000827889"/>
    </source>
</evidence>
<evidence type="ECO:0000256" key="1">
    <source>
        <dbReference type="ARBA" id="ARBA00022737"/>
    </source>
</evidence>
<dbReference type="InterPro" id="IPR032675">
    <property type="entry name" value="LRR_dom_sf"/>
</dbReference>
<evidence type="ECO:0000259" key="2">
    <source>
        <dbReference type="Pfam" id="PF23282"/>
    </source>
</evidence>
<dbReference type="InterPro" id="IPR058192">
    <property type="entry name" value="WHD_ROQ1-like"/>
</dbReference>
<proteinExistence type="predicted"/>
<organism evidence="3 4">
    <name type="scientific">Rhodamnia argentea</name>
    <dbReference type="NCBI Taxonomy" id="178133"/>
    <lineage>
        <taxon>Eukaryota</taxon>
        <taxon>Viridiplantae</taxon>
        <taxon>Streptophyta</taxon>
        <taxon>Embryophyta</taxon>
        <taxon>Tracheophyta</taxon>
        <taxon>Spermatophyta</taxon>
        <taxon>Magnoliopsida</taxon>
        <taxon>eudicotyledons</taxon>
        <taxon>Gunneridae</taxon>
        <taxon>Pentapetalae</taxon>
        <taxon>rosids</taxon>
        <taxon>malvids</taxon>
        <taxon>Myrtales</taxon>
        <taxon>Myrtaceae</taxon>
        <taxon>Myrtoideae</taxon>
        <taxon>Myrteae</taxon>
        <taxon>Australasian group</taxon>
        <taxon>Rhodamnia</taxon>
    </lineage>
</organism>
<keyword evidence="1" id="KW-0677">Repeat</keyword>
<feature type="domain" description="Disease resistance protein Roq1-like winged-helix" evidence="2">
    <location>
        <begin position="4"/>
        <end position="46"/>
    </location>
</feature>
<dbReference type="Proteomes" id="UP000827889">
    <property type="component" value="Chromosome 7"/>
</dbReference>
<dbReference type="PANTHER" id="PTHR11017">
    <property type="entry name" value="LEUCINE-RICH REPEAT-CONTAINING PROTEIN"/>
    <property type="match status" value="1"/>
</dbReference>